<dbReference type="AlphaFoldDB" id="A0A7W8Z5L1"/>
<keyword evidence="3" id="KW-1185">Reference proteome</keyword>
<organism evidence="2 3">
    <name type="scientific">Sphaerisporangium krabiense</name>
    <dbReference type="NCBI Taxonomy" id="763782"/>
    <lineage>
        <taxon>Bacteria</taxon>
        <taxon>Bacillati</taxon>
        <taxon>Actinomycetota</taxon>
        <taxon>Actinomycetes</taxon>
        <taxon>Streptosporangiales</taxon>
        <taxon>Streptosporangiaceae</taxon>
        <taxon>Sphaerisporangium</taxon>
    </lineage>
</organism>
<name>A0A7W8Z5L1_9ACTN</name>
<evidence type="ECO:0000313" key="2">
    <source>
        <dbReference type="EMBL" id="MBB5627829.1"/>
    </source>
</evidence>
<dbReference type="RefSeq" id="WP_184612430.1">
    <property type="nucleotide sequence ID" value="NZ_BOOS01000015.1"/>
</dbReference>
<comment type="caution">
    <text evidence="2">The sequence shown here is derived from an EMBL/GenBank/DDBJ whole genome shotgun (WGS) entry which is preliminary data.</text>
</comment>
<gene>
    <name evidence="2" type="ORF">BJ981_003528</name>
</gene>
<dbReference type="EMBL" id="JACHBR010000001">
    <property type="protein sequence ID" value="MBB5627829.1"/>
    <property type="molecule type" value="Genomic_DNA"/>
</dbReference>
<reference evidence="2 3" key="1">
    <citation type="submission" date="2020-08" db="EMBL/GenBank/DDBJ databases">
        <title>Sequencing the genomes of 1000 actinobacteria strains.</title>
        <authorList>
            <person name="Klenk H.-P."/>
        </authorList>
    </citation>
    <scope>NUCLEOTIDE SEQUENCE [LARGE SCALE GENOMIC DNA]</scope>
    <source>
        <strain evidence="2 3">DSM 45790</strain>
    </source>
</reference>
<proteinExistence type="predicted"/>
<evidence type="ECO:0000256" key="1">
    <source>
        <dbReference type="SAM" id="MobiDB-lite"/>
    </source>
</evidence>
<evidence type="ECO:0000313" key="3">
    <source>
        <dbReference type="Proteomes" id="UP000588112"/>
    </source>
</evidence>
<protein>
    <submittedName>
        <fullName evidence="2">Uncharacterized protein</fullName>
    </submittedName>
</protein>
<sequence length="95" mass="10325">MAADDRLSDPGTPLPAPRAETPEDRLARRLREAHRRVAAVRLPSGEKERLARRFMAICEIAKRDIDLAAARLDSFLADLGGGSDTPSSRNIAGCD</sequence>
<accession>A0A7W8Z5L1</accession>
<dbReference type="Proteomes" id="UP000588112">
    <property type="component" value="Unassembled WGS sequence"/>
</dbReference>
<feature type="region of interest" description="Disordered" evidence="1">
    <location>
        <begin position="1"/>
        <end position="25"/>
    </location>
</feature>